<evidence type="ECO:0000256" key="8">
    <source>
        <dbReference type="ARBA" id="ARBA00023125"/>
    </source>
</evidence>
<evidence type="ECO:0000256" key="6">
    <source>
        <dbReference type="ARBA" id="ARBA00022741"/>
    </source>
</evidence>
<dbReference type="SUPFAM" id="SSF52540">
    <property type="entry name" value="P-loop containing nucleoside triphosphate hydrolases"/>
    <property type="match status" value="1"/>
</dbReference>
<dbReference type="InterPro" id="IPR013725">
    <property type="entry name" value="DNA_replication_fac_RFC1_C"/>
</dbReference>
<keyword evidence="9 10" id="KW-0539">Nucleus</keyword>
<feature type="compositionally biased region" description="Low complexity" evidence="11">
    <location>
        <begin position="212"/>
        <end position="234"/>
    </location>
</feature>
<feature type="compositionally biased region" description="Basic residues" evidence="11">
    <location>
        <begin position="138"/>
        <end position="149"/>
    </location>
</feature>
<dbReference type="CDD" id="cd00009">
    <property type="entry name" value="AAA"/>
    <property type="match status" value="1"/>
</dbReference>
<organism evidence="13 14">
    <name type="scientific">Testicularia cyperi</name>
    <dbReference type="NCBI Taxonomy" id="1882483"/>
    <lineage>
        <taxon>Eukaryota</taxon>
        <taxon>Fungi</taxon>
        <taxon>Dikarya</taxon>
        <taxon>Basidiomycota</taxon>
        <taxon>Ustilaginomycotina</taxon>
        <taxon>Ustilaginomycetes</taxon>
        <taxon>Ustilaginales</taxon>
        <taxon>Anthracoideaceae</taxon>
        <taxon>Testicularia</taxon>
    </lineage>
</organism>
<dbReference type="SUPFAM" id="SSF48019">
    <property type="entry name" value="post-AAA+ oligomerization domain-like"/>
    <property type="match status" value="1"/>
</dbReference>
<dbReference type="InterPro" id="IPR036420">
    <property type="entry name" value="BRCT_dom_sf"/>
</dbReference>
<feature type="compositionally biased region" description="Acidic residues" evidence="11">
    <location>
        <begin position="109"/>
        <end position="118"/>
    </location>
</feature>
<dbReference type="Gene3D" id="1.10.8.60">
    <property type="match status" value="1"/>
</dbReference>
<feature type="compositionally biased region" description="Low complexity" evidence="11">
    <location>
        <begin position="264"/>
        <end position="274"/>
    </location>
</feature>
<dbReference type="Pfam" id="PF08519">
    <property type="entry name" value="RFC1"/>
    <property type="match status" value="1"/>
</dbReference>
<keyword evidence="8" id="KW-0238">DNA-binding</keyword>
<dbReference type="InterPro" id="IPR003593">
    <property type="entry name" value="AAA+_ATPase"/>
</dbReference>
<proteinExistence type="inferred from homology"/>
<dbReference type="Gene3D" id="3.40.50.300">
    <property type="entry name" value="P-loop containing nucleotide triphosphate hydrolases"/>
    <property type="match status" value="1"/>
</dbReference>
<evidence type="ECO:0000256" key="5">
    <source>
        <dbReference type="ARBA" id="ARBA00022705"/>
    </source>
</evidence>
<feature type="domain" description="BRCT" evidence="12">
    <location>
        <begin position="280"/>
        <end position="360"/>
    </location>
</feature>
<dbReference type="PANTHER" id="PTHR23389">
    <property type="entry name" value="CHROMOSOME TRANSMISSION FIDELITY FACTOR 18"/>
    <property type="match status" value="1"/>
</dbReference>
<protein>
    <recommendedName>
        <fullName evidence="3 10">Replication factor C subunit 1</fullName>
    </recommendedName>
</protein>
<dbReference type="CDD" id="cd17752">
    <property type="entry name" value="BRCT_RFC1"/>
    <property type="match status" value="1"/>
</dbReference>
<dbReference type="GO" id="GO:0005524">
    <property type="term" value="F:ATP binding"/>
    <property type="evidence" value="ECO:0007669"/>
    <property type="project" value="UniProtKB-UniRule"/>
</dbReference>
<keyword evidence="4" id="KW-0597">Phosphoprotein</keyword>
<evidence type="ECO:0000313" key="14">
    <source>
        <dbReference type="Proteomes" id="UP000246740"/>
    </source>
</evidence>
<accession>A0A317XIN5</accession>
<keyword evidence="7 10" id="KW-0067">ATP-binding</keyword>
<feature type="compositionally biased region" description="Low complexity" evidence="11">
    <location>
        <begin position="125"/>
        <end position="137"/>
    </location>
</feature>
<dbReference type="Pfam" id="PF25361">
    <property type="entry name" value="AAA_lid_RFC1"/>
    <property type="match status" value="1"/>
</dbReference>
<dbReference type="GO" id="GO:0005634">
    <property type="term" value="C:nucleus"/>
    <property type="evidence" value="ECO:0007669"/>
    <property type="project" value="UniProtKB-SubCell"/>
</dbReference>
<dbReference type="PANTHER" id="PTHR23389:SF6">
    <property type="entry name" value="REPLICATION FACTOR C SUBUNIT 1"/>
    <property type="match status" value="1"/>
</dbReference>
<evidence type="ECO:0000256" key="4">
    <source>
        <dbReference type="ARBA" id="ARBA00022553"/>
    </source>
</evidence>
<dbReference type="GO" id="GO:0006281">
    <property type="term" value="P:DNA repair"/>
    <property type="evidence" value="ECO:0007669"/>
    <property type="project" value="InterPro"/>
</dbReference>
<evidence type="ECO:0000259" key="12">
    <source>
        <dbReference type="PROSITE" id="PS50172"/>
    </source>
</evidence>
<feature type="compositionally biased region" description="Polar residues" evidence="11">
    <location>
        <begin position="65"/>
        <end position="87"/>
    </location>
</feature>
<dbReference type="InterPro" id="IPR001357">
    <property type="entry name" value="BRCT_dom"/>
</dbReference>
<dbReference type="FunFam" id="1.20.272.10:FF:000005">
    <property type="entry name" value="Replication factor C subunit 1"/>
    <property type="match status" value="1"/>
</dbReference>
<dbReference type="CDD" id="cd18140">
    <property type="entry name" value="HLD_clamp_RFC"/>
    <property type="match status" value="1"/>
</dbReference>
<dbReference type="FunFam" id="3.40.50.10190:FF:000001">
    <property type="entry name" value="Replication factor C subunit 1"/>
    <property type="match status" value="1"/>
</dbReference>
<evidence type="ECO:0000256" key="1">
    <source>
        <dbReference type="ARBA" id="ARBA00004123"/>
    </source>
</evidence>
<dbReference type="Pfam" id="PF00533">
    <property type="entry name" value="BRCT"/>
    <property type="match status" value="1"/>
</dbReference>
<dbReference type="GO" id="GO:0003677">
    <property type="term" value="F:DNA binding"/>
    <property type="evidence" value="ECO:0007669"/>
    <property type="project" value="UniProtKB-KW"/>
</dbReference>
<dbReference type="PIRSF" id="PIRSF036578">
    <property type="entry name" value="RFC1"/>
    <property type="match status" value="1"/>
</dbReference>
<dbReference type="GO" id="GO:0005663">
    <property type="term" value="C:DNA replication factor C complex"/>
    <property type="evidence" value="ECO:0007669"/>
    <property type="project" value="InterPro"/>
</dbReference>
<feature type="region of interest" description="Disordered" evidence="11">
    <location>
        <begin position="918"/>
        <end position="981"/>
    </location>
</feature>
<evidence type="ECO:0000256" key="3">
    <source>
        <dbReference type="ARBA" id="ARBA00020401"/>
    </source>
</evidence>
<dbReference type="SMART" id="SM00292">
    <property type="entry name" value="BRCT"/>
    <property type="match status" value="1"/>
</dbReference>
<dbReference type="Gene3D" id="1.20.272.10">
    <property type="match status" value="1"/>
</dbReference>
<dbReference type="InterPro" id="IPR027417">
    <property type="entry name" value="P-loop_NTPase"/>
</dbReference>
<dbReference type="InterPro" id="IPR047854">
    <property type="entry name" value="RFC_lid"/>
</dbReference>
<dbReference type="Pfam" id="PF00004">
    <property type="entry name" value="AAA"/>
    <property type="match status" value="1"/>
</dbReference>
<dbReference type="SMART" id="SM00382">
    <property type="entry name" value="AAA"/>
    <property type="match status" value="1"/>
</dbReference>
<comment type="similarity">
    <text evidence="2 10">Belongs to the activator 1 large subunit family.</text>
</comment>
<feature type="compositionally biased region" description="Low complexity" evidence="11">
    <location>
        <begin position="18"/>
        <end position="63"/>
    </location>
</feature>
<dbReference type="InterPro" id="IPR003959">
    <property type="entry name" value="ATPase_AAA_core"/>
</dbReference>
<evidence type="ECO:0000313" key="13">
    <source>
        <dbReference type="EMBL" id="PWY98183.1"/>
    </source>
</evidence>
<dbReference type="InterPro" id="IPR012178">
    <property type="entry name" value="RFC1"/>
</dbReference>
<comment type="subcellular location">
    <subcellularLocation>
        <location evidence="1 10">Nucleus</location>
    </subcellularLocation>
</comment>
<dbReference type="InParanoid" id="A0A317XIN5"/>
<evidence type="ECO:0000256" key="2">
    <source>
        <dbReference type="ARBA" id="ARBA00006116"/>
    </source>
</evidence>
<dbReference type="AlphaFoldDB" id="A0A317XIN5"/>
<keyword evidence="5 10" id="KW-0235">DNA replication</keyword>
<feature type="compositionally biased region" description="Acidic residues" evidence="11">
    <location>
        <begin position="922"/>
        <end position="946"/>
    </location>
</feature>
<sequence length="981" mass="105658">MGPKKTSSSAPLPKGQASLSSFFGGRNGNSSSGAAAAAVGLDGSSPASSPKATTPSPTKAKSAIAQPTNGNPKQTAAPSDTKPTSSKYFAAGTKRQPSRAAATKADPLVIDDDDDDDFQEPRPAPSKSRTAAATSSRSPRRSTPAKRKAAVYDGSSDDQDDDDDDDKDAYQPPSKKTTSSSRTAKRAIDTESDDDDLFVSSTKSTPAHKKAASASKPQAAAASSRAKQPAASSAKKVDMDLDDVKSESAAAADKKPSWREMAARRAAGPSAPGSKEIPHGEPNCLAGLTLVFTGELSSISREEATDLAKRYGARITSAPSSKTSYVVLGEGAGPKKVESIKKNKIPTLDEDGFLDLIRSRGAGEIDEKTKQKMREEEKKIQEVAKSMGPPKGADVDPSAFANMLWTTKYAPKQMKDLVGNKAAVEKLAGWLKAWPNSYRSNFKKPGPTGMNVYRAVLISGPPGIGKTTSAHLVAKMEGFSPLEFNASDTRSKKLIESMLQDTINNKSLDSWYSGGKMSTGTGGADGVRIHDRTVLIMDEVDGMSGGDRGGVGAINALIKKTKVPIICICNDRRSQKMRPFEHTTYNLGFRKPDAAQVRSRMLSIAFKEKLKVNGEVMAQLIEASQGDIRSVINMLSTWKLSKSEMTFDESKALGAENAKPGLATPFTLYSELSSPYMFSQTSRKTLNDKANLYFQDHAFVPLMVAENYVKARPVLASREPNERLRSYKHLELLRRAAESISDGDMVDRMIHGSEQHWSLMPLHAIASSVRPCSYIYGGTEGGFPSFPAWLGQNSKQQRLSRAVVDLQAKMRLVCSGSRHDLRQHYLPSMWSLLIDPLVKRGAEGVEDVIELMDDYYLGMEDREAILELGIDPHNAEALAKSIPSAVKAGLTRKYNASNHPIAFNKSTDLSSAKTKIAKQDAPDLEDVVEEEQELPPDDDDDDDGKDDDLAKDKLVKKPKASSSTAAAKGKAKAKVARGKAK</sequence>
<evidence type="ECO:0000256" key="11">
    <source>
        <dbReference type="SAM" id="MobiDB-lite"/>
    </source>
</evidence>
<dbReference type="Gene3D" id="3.40.50.10190">
    <property type="entry name" value="BRCT domain"/>
    <property type="match status" value="1"/>
</dbReference>
<name>A0A317XIN5_9BASI</name>
<feature type="compositionally biased region" description="Basic and acidic residues" evidence="11">
    <location>
        <begin position="235"/>
        <end position="263"/>
    </location>
</feature>
<feature type="region of interest" description="Disordered" evidence="11">
    <location>
        <begin position="1"/>
        <end position="281"/>
    </location>
</feature>
<evidence type="ECO:0000256" key="9">
    <source>
        <dbReference type="ARBA" id="ARBA00023242"/>
    </source>
</evidence>
<dbReference type="STRING" id="1882483.A0A317XIN5"/>
<dbReference type="EMBL" id="KZ819199">
    <property type="protein sequence ID" value="PWY98183.1"/>
    <property type="molecule type" value="Genomic_DNA"/>
</dbReference>
<dbReference type="FunFam" id="3.40.50.300:FF:000395">
    <property type="entry name" value="Replication factor C subunit 1"/>
    <property type="match status" value="1"/>
</dbReference>
<keyword evidence="6 10" id="KW-0547">Nucleotide-binding</keyword>
<feature type="compositionally biased region" description="Basic residues" evidence="11">
    <location>
        <begin position="969"/>
        <end position="981"/>
    </location>
</feature>
<dbReference type="PROSITE" id="PS50172">
    <property type="entry name" value="BRCT"/>
    <property type="match status" value="1"/>
</dbReference>
<dbReference type="InterPro" id="IPR008921">
    <property type="entry name" value="DNA_pol3_clamp-load_cplx_C"/>
</dbReference>
<dbReference type="GO" id="GO:0003689">
    <property type="term" value="F:DNA clamp loader activity"/>
    <property type="evidence" value="ECO:0007669"/>
    <property type="project" value="UniProtKB-UniRule"/>
</dbReference>
<evidence type="ECO:0000256" key="10">
    <source>
        <dbReference type="PIRNR" id="PIRNR036578"/>
    </source>
</evidence>
<dbReference type="FunFam" id="1.10.8.60:FF:000021">
    <property type="entry name" value="Replication factor C subunit 1"/>
    <property type="match status" value="1"/>
</dbReference>
<evidence type="ECO:0000256" key="7">
    <source>
        <dbReference type="ARBA" id="ARBA00022840"/>
    </source>
</evidence>
<dbReference type="GO" id="GO:0016887">
    <property type="term" value="F:ATP hydrolysis activity"/>
    <property type="evidence" value="ECO:0007669"/>
    <property type="project" value="InterPro"/>
</dbReference>
<dbReference type="Proteomes" id="UP000246740">
    <property type="component" value="Unassembled WGS sequence"/>
</dbReference>
<keyword evidence="14" id="KW-1185">Reference proteome</keyword>
<dbReference type="SUPFAM" id="SSF52113">
    <property type="entry name" value="BRCT domain"/>
    <property type="match status" value="1"/>
</dbReference>
<dbReference type="OrthoDB" id="446168at2759"/>
<gene>
    <name evidence="13" type="ORF">BCV70DRAFT_201967</name>
</gene>
<dbReference type="FunCoup" id="A0A317XIN5">
    <property type="interactions" value="677"/>
</dbReference>
<reference evidence="13 14" key="1">
    <citation type="journal article" date="2018" name="Mol. Biol. Evol.">
        <title>Broad Genomic Sampling Reveals a Smut Pathogenic Ancestry of the Fungal Clade Ustilaginomycotina.</title>
        <authorList>
            <person name="Kijpornyongpan T."/>
            <person name="Mondo S.J."/>
            <person name="Barry K."/>
            <person name="Sandor L."/>
            <person name="Lee J."/>
            <person name="Lipzen A."/>
            <person name="Pangilinan J."/>
            <person name="LaButti K."/>
            <person name="Hainaut M."/>
            <person name="Henrissat B."/>
            <person name="Grigoriev I.V."/>
            <person name="Spatafora J.W."/>
            <person name="Aime M.C."/>
        </authorList>
    </citation>
    <scope>NUCLEOTIDE SEQUENCE [LARGE SCALE GENOMIC DNA]</scope>
    <source>
        <strain evidence="13 14">MCA 3645</strain>
    </source>
</reference>
<feature type="compositionally biased region" description="Polar residues" evidence="11">
    <location>
        <begin position="1"/>
        <end position="10"/>
    </location>
</feature>
<feature type="compositionally biased region" description="Acidic residues" evidence="11">
    <location>
        <begin position="155"/>
        <end position="167"/>
    </location>
</feature>
<dbReference type="GO" id="GO:0006271">
    <property type="term" value="P:DNA strand elongation involved in DNA replication"/>
    <property type="evidence" value="ECO:0007669"/>
    <property type="project" value="UniProtKB-ARBA"/>
</dbReference>